<organism evidence="2 3">
    <name type="scientific">Elysia crispata</name>
    <name type="common">lettuce slug</name>
    <dbReference type="NCBI Taxonomy" id="231223"/>
    <lineage>
        <taxon>Eukaryota</taxon>
        <taxon>Metazoa</taxon>
        <taxon>Spiralia</taxon>
        <taxon>Lophotrochozoa</taxon>
        <taxon>Mollusca</taxon>
        <taxon>Gastropoda</taxon>
        <taxon>Heterobranchia</taxon>
        <taxon>Euthyneura</taxon>
        <taxon>Panpulmonata</taxon>
        <taxon>Sacoglossa</taxon>
        <taxon>Placobranchoidea</taxon>
        <taxon>Plakobranchidae</taxon>
        <taxon>Elysia</taxon>
    </lineage>
</organism>
<gene>
    <name evidence="2" type="ORF">RRG08_062263</name>
</gene>
<keyword evidence="3" id="KW-1185">Reference proteome</keyword>
<dbReference type="AlphaFoldDB" id="A0AAE0YG93"/>
<accession>A0AAE0YG93</accession>
<dbReference type="EMBL" id="JAWDGP010006253">
    <property type="protein sequence ID" value="KAK3744613.1"/>
    <property type="molecule type" value="Genomic_DNA"/>
</dbReference>
<evidence type="ECO:0000313" key="2">
    <source>
        <dbReference type="EMBL" id="KAK3744613.1"/>
    </source>
</evidence>
<protein>
    <submittedName>
        <fullName evidence="2">Uncharacterized protein</fullName>
    </submittedName>
</protein>
<name>A0AAE0YG93_9GAST</name>
<dbReference type="Proteomes" id="UP001283361">
    <property type="component" value="Unassembled WGS sequence"/>
</dbReference>
<evidence type="ECO:0000313" key="3">
    <source>
        <dbReference type="Proteomes" id="UP001283361"/>
    </source>
</evidence>
<evidence type="ECO:0000256" key="1">
    <source>
        <dbReference type="SAM" id="Phobius"/>
    </source>
</evidence>
<reference evidence="2" key="1">
    <citation type="journal article" date="2023" name="G3 (Bethesda)">
        <title>A reference genome for the long-term kleptoplast-retaining sea slug Elysia crispata morphotype clarki.</title>
        <authorList>
            <person name="Eastman K.E."/>
            <person name="Pendleton A.L."/>
            <person name="Shaikh M.A."/>
            <person name="Suttiyut T."/>
            <person name="Ogas R."/>
            <person name="Tomko P."/>
            <person name="Gavelis G."/>
            <person name="Widhalm J.R."/>
            <person name="Wisecaver J.H."/>
        </authorList>
    </citation>
    <scope>NUCLEOTIDE SEQUENCE</scope>
    <source>
        <strain evidence="2">ECLA1</strain>
    </source>
</reference>
<keyword evidence="1" id="KW-0812">Transmembrane</keyword>
<feature type="transmembrane region" description="Helical" evidence="1">
    <location>
        <begin position="77"/>
        <end position="97"/>
    </location>
</feature>
<proteinExistence type="predicted"/>
<sequence>MSSIGQGGKQKVPTTSRASLRLRCDMWILLCLDHIGNRAHIYSLALVQFVGRSLAEQIQCLDVLPGSIELCRVENKFYNSSSIFILFGVVLSDFFYFCESMLQHLWLCNV</sequence>
<keyword evidence="1" id="KW-0472">Membrane</keyword>
<comment type="caution">
    <text evidence="2">The sequence shown here is derived from an EMBL/GenBank/DDBJ whole genome shotgun (WGS) entry which is preliminary data.</text>
</comment>
<keyword evidence="1" id="KW-1133">Transmembrane helix</keyword>